<dbReference type="EMBL" id="JAANIT010002738">
    <property type="protein sequence ID" value="KAG1535597.1"/>
    <property type="molecule type" value="Genomic_DNA"/>
</dbReference>
<evidence type="ECO:0000313" key="3">
    <source>
        <dbReference type="Proteomes" id="UP000717996"/>
    </source>
</evidence>
<evidence type="ECO:0000256" key="1">
    <source>
        <dbReference type="SAM" id="Phobius"/>
    </source>
</evidence>
<reference evidence="2" key="1">
    <citation type="journal article" date="2020" name="Microb. Genom.">
        <title>Genetic diversity of clinical and environmental Mucorales isolates obtained from an investigation of mucormycosis cases among solid organ transplant recipients.</title>
        <authorList>
            <person name="Nguyen M.H."/>
            <person name="Kaul D."/>
            <person name="Muto C."/>
            <person name="Cheng S.J."/>
            <person name="Richter R.A."/>
            <person name="Bruno V.M."/>
            <person name="Liu G."/>
            <person name="Beyhan S."/>
            <person name="Sundermann A.J."/>
            <person name="Mounaud S."/>
            <person name="Pasculle A.W."/>
            <person name="Nierman W.C."/>
            <person name="Driscoll E."/>
            <person name="Cumbie R."/>
            <person name="Clancy C.J."/>
            <person name="Dupont C.L."/>
        </authorList>
    </citation>
    <scope>NUCLEOTIDE SEQUENCE</scope>
    <source>
        <strain evidence="2">GL16</strain>
    </source>
</reference>
<feature type="transmembrane region" description="Helical" evidence="1">
    <location>
        <begin position="16"/>
        <end position="35"/>
    </location>
</feature>
<keyword evidence="1" id="KW-1133">Transmembrane helix</keyword>
<dbReference type="OMA" id="AWNHKAN"/>
<sequence>MSALNQFLKKSQKPEIYPLLGILTCALSGAAYVGYHAAKAPDVAWNHKSNPYPWQEIKDGEQVKLVALNQKYDHPWNRTKW</sequence>
<organism evidence="2 3">
    <name type="scientific">Rhizopus oryzae</name>
    <name type="common">Mucormycosis agent</name>
    <name type="synonym">Rhizopus arrhizus var. delemar</name>
    <dbReference type="NCBI Taxonomy" id="64495"/>
    <lineage>
        <taxon>Eukaryota</taxon>
        <taxon>Fungi</taxon>
        <taxon>Fungi incertae sedis</taxon>
        <taxon>Mucoromycota</taxon>
        <taxon>Mucoromycotina</taxon>
        <taxon>Mucoromycetes</taxon>
        <taxon>Mucorales</taxon>
        <taxon>Mucorineae</taxon>
        <taxon>Rhizopodaceae</taxon>
        <taxon>Rhizopus</taxon>
    </lineage>
</organism>
<comment type="caution">
    <text evidence="2">The sequence shown here is derived from an EMBL/GenBank/DDBJ whole genome shotgun (WGS) entry which is preliminary data.</text>
</comment>
<name>A0A9P6XYW1_RHIOR</name>
<dbReference type="PANTHER" id="PTHR14256">
    <property type="entry name" value="NADH-UBIQUINONE OXIDOREDUCTASE MLRQ SUBUNIT"/>
    <property type="match status" value="1"/>
</dbReference>
<keyword evidence="1" id="KW-0812">Transmembrane</keyword>
<keyword evidence="1" id="KW-0472">Membrane</keyword>
<dbReference type="PANTHER" id="PTHR14256:SF1">
    <property type="entry name" value="GEO09626P1"/>
    <property type="match status" value="1"/>
</dbReference>
<accession>A0A9P6XYW1</accession>
<dbReference type="AlphaFoldDB" id="A0A9P6XYW1"/>
<gene>
    <name evidence="2" type="ORF">G6F51_011449</name>
</gene>
<protein>
    <submittedName>
        <fullName evidence="2">Uncharacterized protein</fullName>
    </submittedName>
</protein>
<dbReference type="OrthoDB" id="5511684at2759"/>
<dbReference type="Proteomes" id="UP000717996">
    <property type="component" value="Unassembled WGS sequence"/>
</dbReference>
<dbReference type="InterPro" id="IPR010530">
    <property type="entry name" value="B12D"/>
</dbReference>
<proteinExistence type="predicted"/>
<dbReference type="Pfam" id="PF06522">
    <property type="entry name" value="B12D"/>
    <property type="match status" value="1"/>
</dbReference>
<evidence type="ECO:0000313" key="2">
    <source>
        <dbReference type="EMBL" id="KAG1535597.1"/>
    </source>
</evidence>